<evidence type="ECO:0000256" key="1">
    <source>
        <dbReference type="ARBA" id="ARBA00004442"/>
    </source>
</evidence>
<sequence length="675" mass="75107">MKIKYIKSIGVLALMAVFTLGSCSDDFLTEKKDYNGLNDQVFTDPAYAKQYVDYIYFSLLPSNNAAAFTWDLTTGGNDTWSKTTDELAGETNWNKVWTSISPVNAHCLPYFGSKLPTSITNNTYTRIRQINLFLDNIDNYGMAEADKNPLKGQMYFWRAYQYFEMVKFYGGVPLVLTAEKTVGDGLEVPRSSTSACIEQIVADLDKAKELLANTTWASSDWGRITSGAAAAYKGRVLLTWASPIFNPNDDVARWQRAYDANLEAKTLLETKEGKALFTTGGTANGKAWGDMWFKESANPEAIIVYGFNTSTATDLKNNGWEKACRSKTAGGNGSISPTKQMVDAFPMADGKSIVGNASYNPVLFYKNRDPRFYKTFVYNGAAWPYAENTNFKQWTYSWYTTAPANSTVAPNKFTETLGANSSGIYLSKATAASASAAASGFQYSGTDFMEMRFAEVVLNLAESAIGVNKLAEGKTLIESIRIRAGITNGDGHYGLANVTTRDQHFAAVLNERKIEFAYEGKRFYDLRRWKLFDNTAGTTTRLGIAPLNGTRRTAYYIVAKKTDGTKYVHASVDPFIANAAGVAPIVNREPTFPYTIPATGKNPGTVIANNDAYMDYLYTNYFDIVERDNLDPTTNNWKFTWYPEYYYFGIYQDLLNVAPYIQQTKGWGGTFDPLQ</sequence>
<feature type="chain" id="PRO_5018594415" evidence="6">
    <location>
        <begin position="24"/>
        <end position="675"/>
    </location>
</feature>
<dbReference type="AlphaFoldDB" id="A0A3S2V7T0"/>
<dbReference type="OrthoDB" id="5694214at2"/>
<evidence type="ECO:0000256" key="3">
    <source>
        <dbReference type="ARBA" id="ARBA00022729"/>
    </source>
</evidence>
<dbReference type="InterPro" id="IPR011990">
    <property type="entry name" value="TPR-like_helical_dom_sf"/>
</dbReference>
<gene>
    <name evidence="9" type="ORF">EOD40_01730</name>
</gene>
<evidence type="ECO:0000313" key="10">
    <source>
        <dbReference type="Proteomes" id="UP000285211"/>
    </source>
</evidence>
<evidence type="ECO:0000256" key="2">
    <source>
        <dbReference type="ARBA" id="ARBA00006275"/>
    </source>
</evidence>
<evidence type="ECO:0000256" key="4">
    <source>
        <dbReference type="ARBA" id="ARBA00023136"/>
    </source>
</evidence>
<proteinExistence type="inferred from homology"/>
<dbReference type="PROSITE" id="PS51257">
    <property type="entry name" value="PROKAR_LIPOPROTEIN"/>
    <property type="match status" value="1"/>
</dbReference>
<feature type="signal peptide" evidence="6">
    <location>
        <begin position="1"/>
        <end position="23"/>
    </location>
</feature>
<accession>A0A3S2V7T0</accession>
<comment type="subcellular location">
    <subcellularLocation>
        <location evidence="1">Cell outer membrane</location>
    </subcellularLocation>
</comment>
<feature type="domain" description="SusD-like N-terminal" evidence="8">
    <location>
        <begin position="84"/>
        <end position="238"/>
    </location>
</feature>
<keyword evidence="3 6" id="KW-0732">Signal</keyword>
<keyword evidence="10" id="KW-1185">Reference proteome</keyword>
<dbReference type="Pfam" id="PF14322">
    <property type="entry name" value="SusD-like_3"/>
    <property type="match status" value="1"/>
</dbReference>
<keyword evidence="4" id="KW-0472">Membrane</keyword>
<evidence type="ECO:0000259" key="8">
    <source>
        <dbReference type="Pfam" id="PF14322"/>
    </source>
</evidence>
<dbReference type="Gene3D" id="1.25.40.390">
    <property type="match status" value="1"/>
</dbReference>
<name>A0A3S2V7T0_9FLAO</name>
<evidence type="ECO:0000259" key="7">
    <source>
        <dbReference type="Pfam" id="PF07980"/>
    </source>
</evidence>
<dbReference type="Proteomes" id="UP000285211">
    <property type="component" value="Unassembled WGS sequence"/>
</dbReference>
<evidence type="ECO:0000256" key="5">
    <source>
        <dbReference type="ARBA" id="ARBA00023237"/>
    </source>
</evidence>
<keyword evidence="5" id="KW-0998">Cell outer membrane</keyword>
<dbReference type="RefSeq" id="WP_128193171.1">
    <property type="nucleotide sequence ID" value="NZ_SACJ01000001.1"/>
</dbReference>
<protein>
    <submittedName>
        <fullName evidence="9">RagB/SusD family nutrient uptake outer membrane protein</fullName>
    </submittedName>
</protein>
<dbReference type="InterPro" id="IPR033985">
    <property type="entry name" value="SusD-like_N"/>
</dbReference>
<reference evidence="9 10" key="1">
    <citation type="submission" date="2019-01" db="EMBL/GenBank/DDBJ databases">
        <authorList>
            <person name="Chen W.-M."/>
        </authorList>
    </citation>
    <scope>NUCLEOTIDE SEQUENCE [LARGE SCALE GENOMIC DNA]</scope>
    <source>
        <strain evidence="9 10">BBQ-12</strain>
    </source>
</reference>
<evidence type="ECO:0000313" key="9">
    <source>
        <dbReference type="EMBL" id="RVT79855.1"/>
    </source>
</evidence>
<organism evidence="9 10">
    <name type="scientific">Flavobacterium sufflavum</name>
    <dbReference type="NCBI Taxonomy" id="1921138"/>
    <lineage>
        <taxon>Bacteria</taxon>
        <taxon>Pseudomonadati</taxon>
        <taxon>Bacteroidota</taxon>
        <taxon>Flavobacteriia</taxon>
        <taxon>Flavobacteriales</taxon>
        <taxon>Flavobacteriaceae</taxon>
        <taxon>Flavobacterium</taxon>
    </lineage>
</organism>
<dbReference type="GO" id="GO:0009279">
    <property type="term" value="C:cell outer membrane"/>
    <property type="evidence" value="ECO:0007669"/>
    <property type="project" value="UniProtKB-SubCell"/>
</dbReference>
<evidence type="ECO:0000256" key="6">
    <source>
        <dbReference type="SAM" id="SignalP"/>
    </source>
</evidence>
<feature type="domain" description="RagB/SusD" evidence="7">
    <location>
        <begin position="325"/>
        <end position="667"/>
    </location>
</feature>
<comment type="caution">
    <text evidence="9">The sequence shown here is derived from an EMBL/GenBank/DDBJ whole genome shotgun (WGS) entry which is preliminary data.</text>
</comment>
<dbReference type="SUPFAM" id="SSF48452">
    <property type="entry name" value="TPR-like"/>
    <property type="match status" value="1"/>
</dbReference>
<dbReference type="EMBL" id="SACJ01000001">
    <property type="protein sequence ID" value="RVT79855.1"/>
    <property type="molecule type" value="Genomic_DNA"/>
</dbReference>
<comment type="similarity">
    <text evidence="2">Belongs to the SusD family.</text>
</comment>
<dbReference type="InterPro" id="IPR012944">
    <property type="entry name" value="SusD_RagB_dom"/>
</dbReference>
<dbReference type="Pfam" id="PF07980">
    <property type="entry name" value="SusD_RagB"/>
    <property type="match status" value="1"/>
</dbReference>